<dbReference type="SUPFAM" id="SSF57362">
    <property type="entry name" value="BPTI-like"/>
    <property type="match status" value="1"/>
</dbReference>
<dbReference type="PANTHER" id="PTHR10083:SF375">
    <property type="entry name" value="BPTI_KUNITZ INHIBITOR DOMAIN-CONTAINING PROTEIN"/>
    <property type="match status" value="1"/>
</dbReference>
<evidence type="ECO:0000256" key="2">
    <source>
        <dbReference type="ARBA" id="ARBA00022900"/>
    </source>
</evidence>
<proteinExistence type="evidence at transcript level"/>
<evidence type="ECO:0000256" key="1">
    <source>
        <dbReference type="ARBA" id="ARBA00022690"/>
    </source>
</evidence>
<evidence type="ECO:0000259" key="4">
    <source>
        <dbReference type="PROSITE" id="PS50279"/>
    </source>
</evidence>
<dbReference type="FunFam" id="4.10.410.10:FF:000004">
    <property type="entry name" value="Tissue factor pathway inhibitor"/>
    <property type="match status" value="1"/>
</dbReference>
<dbReference type="PRINTS" id="PR00759">
    <property type="entry name" value="BASICPTASE"/>
</dbReference>
<feature type="non-terminal residue" evidence="5">
    <location>
        <position position="1"/>
    </location>
</feature>
<dbReference type="InterPro" id="IPR002223">
    <property type="entry name" value="Kunitz_BPTI"/>
</dbReference>
<organism evidence="5">
    <name type="scientific">Amblyomma maculatum</name>
    <name type="common">Gulf Coast tick</name>
    <dbReference type="NCBI Taxonomy" id="34609"/>
    <lineage>
        <taxon>Eukaryota</taxon>
        <taxon>Metazoa</taxon>
        <taxon>Ecdysozoa</taxon>
        <taxon>Arthropoda</taxon>
        <taxon>Chelicerata</taxon>
        <taxon>Arachnida</taxon>
        <taxon>Acari</taxon>
        <taxon>Parasitiformes</taxon>
        <taxon>Ixodida</taxon>
        <taxon>Ixodoidea</taxon>
        <taxon>Ixodidae</taxon>
        <taxon>Amblyomminae</taxon>
        <taxon>Amblyomma</taxon>
    </lineage>
</organism>
<dbReference type="GO" id="GO:0004867">
    <property type="term" value="F:serine-type endopeptidase inhibitor activity"/>
    <property type="evidence" value="ECO:0007669"/>
    <property type="project" value="UniProtKB-KW"/>
</dbReference>
<evidence type="ECO:0000313" key="5">
    <source>
        <dbReference type="EMBL" id="AEO32844.1"/>
    </source>
</evidence>
<dbReference type="PROSITE" id="PS00280">
    <property type="entry name" value="BPTI_KUNITZ_1"/>
    <property type="match status" value="1"/>
</dbReference>
<dbReference type="CDD" id="cd00109">
    <property type="entry name" value="Kunitz-type"/>
    <property type="match status" value="1"/>
</dbReference>
<feature type="domain" description="BPTI/Kunitz inhibitor" evidence="4">
    <location>
        <begin position="42"/>
        <end position="92"/>
    </location>
</feature>
<dbReference type="InterPro" id="IPR036880">
    <property type="entry name" value="Kunitz_BPTI_sf"/>
</dbReference>
<keyword evidence="2" id="KW-0722">Serine protease inhibitor</keyword>
<dbReference type="InterPro" id="IPR020901">
    <property type="entry name" value="Prtase_inh_Kunz-CS"/>
</dbReference>
<dbReference type="GO" id="GO:0005615">
    <property type="term" value="C:extracellular space"/>
    <property type="evidence" value="ECO:0007669"/>
    <property type="project" value="TreeGrafter"/>
</dbReference>
<evidence type="ECO:0000256" key="3">
    <source>
        <dbReference type="ARBA" id="ARBA00023157"/>
    </source>
</evidence>
<keyword evidence="1" id="KW-0646">Protease inhibitor</keyword>
<reference evidence="5" key="1">
    <citation type="journal article" date="2011" name="PLoS ONE">
        <title>A deep insight into the sialotranscriptome of the gulf coast tick, Amblyomma maculatum.</title>
        <authorList>
            <person name="Karim S."/>
            <person name="Singh P."/>
            <person name="Ribeiro J.M."/>
        </authorList>
    </citation>
    <scope>NUCLEOTIDE SEQUENCE</scope>
    <source>
        <tissue evidence="5">Salivary gland</tissue>
    </source>
</reference>
<accession>G3MH76</accession>
<dbReference type="Pfam" id="PF00014">
    <property type="entry name" value="Kunitz_BPTI"/>
    <property type="match status" value="1"/>
</dbReference>
<dbReference type="AlphaFoldDB" id="G3MH76"/>
<dbReference type="EMBL" id="JO841227">
    <property type="protein sequence ID" value="AEO32844.1"/>
    <property type="molecule type" value="mRNA"/>
</dbReference>
<dbReference type="PANTHER" id="PTHR10083">
    <property type="entry name" value="KUNITZ-TYPE PROTEASE INHIBITOR-RELATED"/>
    <property type="match status" value="1"/>
</dbReference>
<dbReference type="SMART" id="SM00131">
    <property type="entry name" value="KU"/>
    <property type="match status" value="1"/>
</dbReference>
<name>G3MH76_AMBMU</name>
<protein>
    <recommendedName>
        <fullName evidence="4">BPTI/Kunitz inhibitor domain-containing protein</fullName>
    </recommendedName>
</protein>
<keyword evidence="3" id="KW-1015">Disulfide bond</keyword>
<sequence>LLQFSSVNASAVTACVSISHELHCRSSFGPFLAARHSKKHVCKLHKDPGPCRASIVRWFFSRKTSSCLPFIYGGCGGNQNNFPNCQSCMRLCTRKFDHNTLRNKTNENYFKKLLRTLKYALGTS</sequence>
<dbReference type="Gene3D" id="4.10.410.10">
    <property type="entry name" value="Pancreatic trypsin inhibitor Kunitz domain"/>
    <property type="match status" value="1"/>
</dbReference>
<dbReference type="PROSITE" id="PS50279">
    <property type="entry name" value="BPTI_KUNITZ_2"/>
    <property type="match status" value="1"/>
</dbReference>
<dbReference type="InterPro" id="IPR050098">
    <property type="entry name" value="TFPI/VKTCI-like"/>
</dbReference>